<evidence type="ECO:0000313" key="1">
    <source>
        <dbReference type="EMBL" id="SVB53109.1"/>
    </source>
</evidence>
<protein>
    <submittedName>
        <fullName evidence="1">Uncharacterized protein</fullName>
    </submittedName>
</protein>
<name>A0A382ERW5_9ZZZZ</name>
<dbReference type="AlphaFoldDB" id="A0A382ERW5"/>
<accession>A0A382ERW5</accession>
<gene>
    <name evidence="1" type="ORF">METZ01_LOCUS205963</name>
</gene>
<reference evidence="1" key="1">
    <citation type="submission" date="2018-05" db="EMBL/GenBank/DDBJ databases">
        <authorList>
            <person name="Lanie J.A."/>
            <person name="Ng W.-L."/>
            <person name="Kazmierczak K.M."/>
            <person name="Andrzejewski T.M."/>
            <person name="Davidsen T.M."/>
            <person name="Wayne K.J."/>
            <person name="Tettelin H."/>
            <person name="Glass J.I."/>
            <person name="Rusch D."/>
            <person name="Podicherti R."/>
            <person name="Tsui H.-C.T."/>
            <person name="Winkler M.E."/>
        </authorList>
    </citation>
    <scope>NUCLEOTIDE SEQUENCE</scope>
</reference>
<proteinExistence type="predicted"/>
<sequence length="58" mass="5969">ISVRITQSGISGPICHVPEQSASDSNLPILPKNCVAGSGPCYAIVLGHITDYSLALFG</sequence>
<organism evidence="1">
    <name type="scientific">marine metagenome</name>
    <dbReference type="NCBI Taxonomy" id="408172"/>
    <lineage>
        <taxon>unclassified sequences</taxon>
        <taxon>metagenomes</taxon>
        <taxon>ecological metagenomes</taxon>
    </lineage>
</organism>
<dbReference type="EMBL" id="UINC01045851">
    <property type="protein sequence ID" value="SVB53109.1"/>
    <property type="molecule type" value="Genomic_DNA"/>
</dbReference>
<feature type="non-terminal residue" evidence="1">
    <location>
        <position position="1"/>
    </location>
</feature>